<organism evidence="1 2">
    <name type="scientific">Helianthus annuus</name>
    <name type="common">Common sunflower</name>
    <dbReference type="NCBI Taxonomy" id="4232"/>
    <lineage>
        <taxon>Eukaryota</taxon>
        <taxon>Viridiplantae</taxon>
        <taxon>Streptophyta</taxon>
        <taxon>Embryophyta</taxon>
        <taxon>Tracheophyta</taxon>
        <taxon>Spermatophyta</taxon>
        <taxon>Magnoliopsida</taxon>
        <taxon>eudicotyledons</taxon>
        <taxon>Gunneridae</taxon>
        <taxon>Pentapetalae</taxon>
        <taxon>asterids</taxon>
        <taxon>campanulids</taxon>
        <taxon>Asterales</taxon>
        <taxon>Asteraceae</taxon>
        <taxon>Asteroideae</taxon>
        <taxon>Heliantheae alliance</taxon>
        <taxon>Heliantheae</taxon>
        <taxon>Helianthus</taxon>
    </lineage>
</organism>
<reference evidence="1" key="2">
    <citation type="submission" date="2020-06" db="EMBL/GenBank/DDBJ databases">
        <title>Helianthus annuus Genome sequencing and assembly Release 2.</title>
        <authorList>
            <person name="Gouzy J."/>
            <person name="Langlade N."/>
            <person name="Munos S."/>
        </authorList>
    </citation>
    <scope>NUCLEOTIDE SEQUENCE</scope>
    <source>
        <tissue evidence="1">Leaves</tissue>
    </source>
</reference>
<sequence>MQAACLGMGTGRGWLFFFVRSVKQRLQATRSTPAPFVCKRNG</sequence>
<dbReference type="Proteomes" id="UP000215914">
    <property type="component" value="Unassembled WGS sequence"/>
</dbReference>
<name>A0A9K3HW89_HELAN</name>
<dbReference type="AlphaFoldDB" id="A0A9K3HW89"/>
<proteinExistence type="predicted"/>
<evidence type="ECO:0000313" key="2">
    <source>
        <dbReference type="Proteomes" id="UP000215914"/>
    </source>
</evidence>
<keyword evidence="2" id="KW-1185">Reference proteome</keyword>
<evidence type="ECO:0000313" key="1">
    <source>
        <dbReference type="EMBL" id="KAF5785431.1"/>
    </source>
</evidence>
<comment type="caution">
    <text evidence="1">The sequence shown here is derived from an EMBL/GenBank/DDBJ whole genome shotgun (WGS) entry which is preliminary data.</text>
</comment>
<dbReference type="Gramene" id="mRNA:HanXRQr2_Chr10g0428601">
    <property type="protein sequence ID" value="mRNA:HanXRQr2_Chr10g0428601"/>
    <property type="gene ID" value="HanXRQr2_Chr10g0428601"/>
</dbReference>
<gene>
    <name evidence="1" type="ORF">HanXRQr2_Chr10g0428601</name>
</gene>
<reference evidence="1" key="1">
    <citation type="journal article" date="2017" name="Nature">
        <title>The sunflower genome provides insights into oil metabolism, flowering and Asterid evolution.</title>
        <authorList>
            <person name="Badouin H."/>
            <person name="Gouzy J."/>
            <person name="Grassa C.J."/>
            <person name="Murat F."/>
            <person name="Staton S.E."/>
            <person name="Cottret L."/>
            <person name="Lelandais-Briere C."/>
            <person name="Owens G.L."/>
            <person name="Carrere S."/>
            <person name="Mayjonade B."/>
            <person name="Legrand L."/>
            <person name="Gill N."/>
            <person name="Kane N.C."/>
            <person name="Bowers J.E."/>
            <person name="Hubner S."/>
            <person name="Bellec A."/>
            <person name="Berard A."/>
            <person name="Berges H."/>
            <person name="Blanchet N."/>
            <person name="Boniface M.C."/>
            <person name="Brunel D."/>
            <person name="Catrice O."/>
            <person name="Chaidir N."/>
            <person name="Claudel C."/>
            <person name="Donnadieu C."/>
            <person name="Faraut T."/>
            <person name="Fievet G."/>
            <person name="Helmstetter N."/>
            <person name="King M."/>
            <person name="Knapp S.J."/>
            <person name="Lai Z."/>
            <person name="Le Paslier M.C."/>
            <person name="Lippi Y."/>
            <person name="Lorenzon L."/>
            <person name="Mandel J.R."/>
            <person name="Marage G."/>
            <person name="Marchand G."/>
            <person name="Marquand E."/>
            <person name="Bret-Mestries E."/>
            <person name="Morien E."/>
            <person name="Nambeesan S."/>
            <person name="Nguyen T."/>
            <person name="Pegot-Espagnet P."/>
            <person name="Pouilly N."/>
            <person name="Raftis F."/>
            <person name="Sallet E."/>
            <person name="Schiex T."/>
            <person name="Thomas J."/>
            <person name="Vandecasteele C."/>
            <person name="Vares D."/>
            <person name="Vear F."/>
            <person name="Vautrin S."/>
            <person name="Crespi M."/>
            <person name="Mangin B."/>
            <person name="Burke J.M."/>
            <person name="Salse J."/>
            <person name="Munos S."/>
            <person name="Vincourt P."/>
            <person name="Rieseberg L.H."/>
            <person name="Langlade N.B."/>
        </authorList>
    </citation>
    <scope>NUCLEOTIDE SEQUENCE</scope>
    <source>
        <tissue evidence="1">Leaves</tissue>
    </source>
</reference>
<accession>A0A9K3HW89</accession>
<dbReference type="EMBL" id="MNCJ02000325">
    <property type="protein sequence ID" value="KAF5785431.1"/>
    <property type="molecule type" value="Genomic_DNA"/>
</dbReference>
<protein>
    <submittedName>
        <fullName evidence="1">Uncharacterized protein</fullName>
    </submittedName>
</protein>